<protein>
    <submittedName>
        <fullName evidence="2">Uncharacterized protein</fullName>
    </submittedName>
</protein>
<evidence type="ECO:0000313" key="3">
    <source>
        <dbReference type="Proteomes" id="UP000078046"/>
    </source>
</evidence>
<dbReference type="EMBL" id="LWCA01001015">
    <property type="protein sequence ID" value="OAF66166.1"/>
    <property type="molecule type" value="Genomic_DNA"/>
</dbReference>
<sequence>MVHNCYVLCHRFYFGDDKAKTSLEFRKRLINIFLVHEAKNESIKEVELESIDHMPTIIPDKKSRLCSYCVQTGVKSRTRYQCNACYNRKENKIENSIENSKKLVSDSIYSTISIINEIILLILQSTTRIKNVEFKINDQLWKNRKSLMLDNFNKLDEFLNNPSPENEDTIEKTLNTIDNDISSFLISNTPKNNEKIYNQMQINKALTESYKKDGHNIKELKENYETLKKLYEEGNDSFYSELENFETLKNDFAETIKWSSNPQEYKFNEKGLETSKKTLESIKPLLDCIINKSNKIEAQALIDSIEYAQHSIQKPILMISKNENDEKAQMLISKHAIKINVDLNKLKDLVTQDMTSNLLTIQDNLPKLDIKKMDECLTDAEERHKIFDDSKNESSKMWKMANLITAQMILSNNDDWKKFNQTASRLNAITPTLVASASLYSDNSLKGYDTKMQKEQLSLIQQQFEEQQSSLKSIAIDQCSMDGLVDAAENRAKADLKELTYLMDTKCPLPVLSDKIDKNIINLETLQNLFTKKLDDPIIDSNEKTYLIEMNDKNNNLLDKLKSVRETIKDSKNEEKFYKDNENIIHQSNDIIKDMNKNQSFYDEKVNVDDVNKYMDACDKLVHETEKYRNDEDVLEAPIKLCNALQKMNNMKNDKKLNRLLEDIVGVTNNLKKSLEKDNKAEIATNVTILKNKLKYMQDVIKNEKMKEIEKNLDIPIVPKMVETESKENNLQDLLDQFDDENKKLTDDLHKLKLYSKVAKSDTNDVDMKLANLDSGRVKVVNSIKQYRKNPSKENLQNLKQLQQDADKEYTASADSLQMDIIKNENLNDVISKKIEKMNALLSDTVMNLNSQNLSKADIIQKSGILESQIKTFSNLAKLQISKADKKSGIDFVNLCEELENLEQYSEKLKILHNNTDTNDLEASKKNMNNLCSKISKSLLKAKEILEPKNEEKIKKLNQQYKAAIKWAYNPTTMDAKEGYNNIKQVLEHISDKNVKLDKSIENSDELQQISDKIEELAFELNEACLSKNEKNIEDCSIKLQHSLEKLSEIKSEYKLNILASNLADLNIMNCAAVLSNLAENSDKFLKKLNNANMLCNKMATLEALDNVDNALKVTEDQMNIKKLSDIMNRALLISKKNNDSDINSKNNAVLKKADEFLKTYLDNAVNNLQSTVSPELLFKKMKSNVAETVKRSSIELDNDYNYEEDIDYNVLSDIHFNNKITNNLAKKLRDKTNDDQIKKEFDNEIDETDKIISDWDAIFNQTDIPKNKTKSMFKQAKFLMGQFENIEMVKLTPDATVRLYFNVKKIDLKKINDNYLNFNTLIDKPISELKNVKSQDIKLSATKMINEIPKLKYPDDYDFIPKIKPILIEMEENSNNIVQNMSSNSINEKEKTIAIKDSQNKLKDNIEKINIVIKDDMLDKILTEYDMVDESNVQSISEIKEQSEKVKKISNYISKAVSMQDLPKSLEIIKKREDLELCTAKLIKAKNEMNAEINSSPQIKEDLVNMQKDCKEKATVLRNAIFSVPKKEDLSINSINKLQNNVKLLNNKWDMDNLQSQNVLNDIKRANNDLTKYYNVTQYSEPEKAKKLKLLLDLKSEGKDMETAVKTKMDAGVDVLNKSACEEIKKVYNKIEDNLETINEIDKAIKVIDDSKGDKIILNAAKEIQSETLRINKKNKINKIKEPAMNIILNAGANIANFTAEIGYSVQ</sequence>
<proteinExistence type="predicted"/>
<evidence type="ECO:0000313" key="2">
    <source>
        <dbReference type="EMBL" id="OAF66166.1"/>
    </source>
</evidence>
<gene>
    <name evidence="2" type="ORF">A3Q56_06063</name>
</gene>
<feature type="coiled-coil region" evidence="1">
    <location>
        <begin position="210"/>
        <end position="237"/>
    </location>
</feature>
<keyword evidence="1" id="KW-0175">Coiled coil</keyword>
<accession>A0A177AVZ9</accession>
<evidence type="ECO:0000256" key="1">
    <source>
        <dbReference type="SAM" id="Coils"/>
    </source>
</evidence>
<feature type="coiled-coil region" evidence="1">
    <location>
        <begin position="721"/>
        <end position="748"/>
    </location>
</feature>
<keyword evidence="3" id="KW-1185">Reference proteome</keyword>
<dbReference type="Proteomes" id="UP000078046">
    <property type="component" value="Unassembled WGS sequence"/>
</dbReference>
<feature type="coiled-coil region" evidence="1">
    <location>
        <begin position="547"/>
        <end position="581"/>
    </location>
</feature>
<organism evidence="2 3">
    <name type="scientific">Intoshia linei</name>
    <dbReference type="NCBI Taxonomy" id="1819745"/>
    <lineage>
        <taxon>Eukaryota</taxon>
        <taxon>Metazoa</taxon>
        <taxon>Spiralia</taxon>
        <taxon>Lophotrochozoa</taxon>
        <taxon>Mesozoa</taxon>
        <taxon>Orthonectida</taxon>
        <taxon>Rhopaluridae</taxon>
        <taxon>Intoshia</taxon>
    </lineage>
</organism>
<name>A0A177AVZ9_9BILA</name>
<reference evidence="2 3" key="1">
    <citation type="submission" date="2016-04" db="EMBL/GenBank/DDBJ databases">
        <title>The genome of Intoshia linei affirms orthonectids as highly simplified spiralians.</title>
        <authorList>
            <person name="Mikhailov K.V."/>
            <person name="Slusarev G.S."/>
            <person name="Nikitin M.A."/>
            <person name="Logacheva M.D."/>
            <person name="Penin A."/>
            <person name="Aleoshin V."/>
            <person name="Panchin Y.V."/>
        </authorList>
    </citation>
    <scope>NUCLEOTIDE SEQUENCE [LARGE SCALE GENOMIC DNA]</scope>
    <source>
        <strain evidence="2">Intl2013</strain>
        <tissue evidence="2">Whole animal</tissue>
    </source>
</reference>
<comment type="caution">
    <text evidence="2">The sequence shown here is derived from an EMBL/GenBank/DDBJ whole genome shotgun (WGS) entry which is preliminary data.</text>
</comment>